<dbReference type="Gene3D" id="3.30.420.10">
    <property type="entry name" value="Ribonuclease H-like superfamily/Ribonuclease H"/>
    <property type="match status" value="1"/>
</dbReference>
<protein>
    <submittedName>
        <fullName evidence="2">Uncharacterized protein</fullName>
    </submittedName>
</protein>
<sequence>MAGLCEGGNEPTGSLKANSSPNSAYTVESRPPSHSIECAPCTMAVDSIYVNMYVEHGVRPQSEKTLEEGDSIRCYGLNSGVAQWLERLIRRTKDPGREKRMTGTVTGYKETAYKGAMGEMVNVRIVRIIGRYQMIDNIKADEKPHAVEETRHEHRLPINIWAGVLGDRLIGPYVLPQRLTGARYQDFLISVLPFLLDYVPCQQRIQMWFMHDGTTAHFRRNVREHLTLKVDAHWHEPTGTEIYSSPSSAEALTLTARNIPVQSTGSLV</sequence>
<proteinExistence type="predicted"/>
<gene>
    <name evidence="2" type="ORF">ANN_17267</name>
</gene>
<dbReference type="PANTHER" id="PTHR47326:SF1">
    <property type="entry name" value="HTH PSQ-TYPE DOMAIN-CONTAINING PROTEIN"/>
    <property type="match status" value="1"/>
</dbReference>
<dbReference type="InterPro" id="IPR036397">
    <property type="entry name" value="RNaseH_sf"/>
</dbReference>
<comment type="caution">
    <text evidence="2">The sequence shown here is derived from an EMBL/GenBank/DDBJ whole genome shotgun (WGS) entry which is preliminary data.</text>
</comment>
<name>A0ABQ8STV5_PERAM</name>
<dbReference type="EMBL" id="JAJSOF020000021">
    <property type="protein sequence ID" value="KAJ4437132.1"/>
    <property type="molecule type" value="Genomic_DNA"/>
</dbReference>
<dbReference type="PANTHER" id="PTHR47326">
    <property type="entry name" value="TRANSPOSABLE ELEMENT TC3 TRANSPOSASE-LIKE PROTEIN"/>
    <property type="match status" value="1"/>
</dbReference>
<keyword evidence="3" id="KW-1185">Reference proteome</keyword>
<feature type="compositionally biased region" description="Polar residues" evidence="1">
    <location>
        <begin position="11"/>
        <end position="26"/>
    </location>
</feature>
<organism evidence="2 3">
    <name type="scientific">Periplaneta americana</name>
    <name type="common">American cockroach</name>
    <name type="synonym">Blatta americana</name>
    <dbReference type="NCBI Taxonomy" id="6978"/>
    <lineage>
        <taxon>Eukaryota</taxon>
        <taxon>Metazoa</taxon>
        <taxon>Ecdysozoa</taxon>
        <taxon>Arthropoda</taxon>
        <taxon>Hexapoda</taxon>
        <taxon>Insecta</taxon>
        <taxon>Pterygota</taxon>
        <taxon>Neoptera</taxon>
        <taxon>Polyneoptera</taxon>
        <taxon>Dictyoptera</taxon>
        <taxon>Blattodea</taxon>
        <taxon>Blattoidea</taxon>
        <taxon>Blattidae</taxon>
        <taxon>Blattinae</taxon>
        <taxon>Periplaneta</taxon>
    </lineage>
</organism>
<accession>A0ABQ8STV5</accession>
<evidence type="ECO:0000313" key="3">
    <source>
        <dbReference type="Proteomes" id="UP001148838"/>
    </source>
</evidence>
<reference evidence="2 3" key="1">
    <citation type="journal article" date="2022" name="Allergy">
        <title>Genome assembly and annotation of Periplaneta americana reveal a comprehensive cockroach allergen profile.</title>
        <authorList>
            <person name="Wang L."/>
            <person name="Xiong Q."/>
            <person name="Saelim N."/>
            <person name="Wang L."/>
            <person name="Nong W."/>
            <person name="Wan A.T."/>
            <person name="Shi M."/>
            <person name="Liu X."/>
            <person name="Cao Q."/>
            <person name="Hui J.H.L."/>
            <person name="Sookrung N."/>
            <person name="Leung T.F."/>
            <person name="Tungtrongchitr A."/>
            <person name="Tsui S.K.W."/>
        </authorList>
    </citation>
    <scope>NUCLEOTIDE SEQUENCE [LARGE SCALE GENOMIC DNA]</scope>
    <source>
        <strain evidence="2">PWHHKU_190912</strain>
    </source>
</reference>
<dbReference type="Proteomes" id="UP001148838">
    <property type="component" value="Unassembled WGS sequence"/>
</dbReference>
<evidence type="ECO:0000256" key="1">
    <source>
        <dbReference type="SAM" id="MobiDB-lite"/>
    </source>
</evidence>
<evidence type="ECO:0000313" key="2">
    <source>
        <dbReference type="EMBL" id="KAJ4437132.1"/>
    </source>
</evidence>
<feature type="region of interest" description="Disordered" evidence="1">
    <location>
        <begin position="1"/>
        <end position="31"/>
    </location>
</feature>